<proteinExistence type="predicted"/>
<accession>A0A0A9E4M1</accession>
<evidence type="ECO:0000313" key="1">
    <source>
        <dbReference type="EMBL" id="JAD90932.1"/>
    </source>
</evidence>
<dbReference type="AlphaFoldDB" id="A0A0A9E4M1"/>
<name>A0A0A9E4M1_ARUDO</name>
<reference evidence="1" key="2">
    <citation type="journal article" date="2015" name="Data Brief">
        <title>Shoot transcriptome of the giant reed, Arundo donax.</title>
        <authorList>
            <person name="Barrero R.A."/>
            <person name="Guerrero F.D."/>
            <person name="Moolhuijzen P."/>
            <person name="Goolsby J.A."/>
            <person name="Tidwell J."/>
            <person name="Bellgard S.E."/>
            <person name="Bellgard M.I."/>
        </authorList>
    </citation>
    <scope>NUCLEOTIDE SEQUENCE</scope>
    <source>
        <tissue evidence="1">Shoot tissue taken approximately 20 cm above the soil surface</tissue>
    </source>
</reference>
<dbReference type="EMBL" id="GBRH01206963">
    <property type="protein sequence ID" value="JAD90932.1"/>
    <property type="molecule type" value="Transcribed_RNA"/>
</dbReference>
<protein>
    <submittedName>
        <fullName evidence="1">Uncharacterized protein</fullName>
    </submittedName>
</protein>
<sequence>MPQRERIGSLLTVKIIPTNWGTILAVRVFLISLRIVPERP</sequence>
<reference evidence="1" key="1">
    <citation type="submission" date="2014-09" db="EMBL/GenBank/DDBJ databases">
        <authorList>
            <person name="Magalhaes I.L.F."/>
            <person name="Oliveira U."/>
            <person name="Santos F.R."/>
            <person name="Vidigal T.H.D.A."/>
            <person name="Brescovit A.D."/>
            <person name="Santos A.J."/>
        </authorList>
    </citation>
    <scope>NUCLEOTIDE SEQUENCE</scope>
    <source>
        <tissue evidence="1">Shoot tissue taken approximately 20 cm above the soil surface</tissue>
    </source>
</reference>
<organism evidence="1">
    <name type="scientific">Arundo donax</name>
    <name type="common">Giant reed</name>
    <name type="synonym">Donax arundinaceus</name>
    <dbReference type="NCBI Taxonomy" id="35708"/>
    <lineage>
        <taxon>Eukaryota</taxon>
        <taxon>Viridiplantae</taxon>
        <taxon>Streptophyta</taxon>
        <taxon>Embryophyta</taxon>
        <taxon>Tracheophyta</taxon>
        <taxon>Spermatophyta</taxon>
        <taxon>Magnoliopsida</taxon>
        <taxon>Liliopsida</taxon>
        <taxon>Poales</taxon>
        <taxon>Poaceae</taxon>
        <taxon>PACMAD clade</taxon>
        <taxon>Arundinoideae</taxon>
        <taxon>Arundineae</taxon>
        <taxon>Arundo</taxon>
    </lineage>
</organism>